<keyword evidence="4 10" id="KW-0812">Transmembrane</keyword>
<dbReference type="Pfam" id="PF02949">
    <property type="entry name" value="7tm_6"/>
    <property type="match status" value="1"/>
</dbReference>
<evidence type="ECO:0000256" key="9">
    <source>
        <dbReference type="ARBA" id="ARBA00023224"/>
    </source>
</evidence>
<keyword evidence="6 10" id="KW-1133">Transmembrane helix</keyword>
<protein>
    <recommendedName>
        <fullName evidence="10">Odorant receptor</fullName>
    </recommendedName>
</protein>
<evidence type="ECO:0000256" key="7">
    <source>
        <dbReference type="ARBA" id="ARBA00023136"/>
    </source>
</evidence>
<dbReference type="InterPro" id="IPR004117">
    <property type="entry name" value="7tm6_olfct_rcpt"/>
</dbReference>
<comment type="caution">
    <text evidence="10">Lacks conserved residue(s) required for the propagation of feature annotation.</text>
</comment>
<comment type="subcellular location">
    <subcellularLocation>
        <location evidence="1 10">Cell membrane</location>
        <topology evidence="1 10">Multi-pass membrane protein</topology>
    </subcellularLocation>
</comment>
<keyword evidence="3 10" id="KW-0716">Sensory transduction</keyword>
<keyword evidence="2" id="KW-1003">Cell membrane</keyword>
<evidence type="ECO:0000256" key="1">
    <source>
        <dbReference type="ARBA" id="ARBA00004651"/>
    </source>
</evidence>
<evidence type="ECO:0000256" key="3">
    <source>
        <dbReference type="ARBA" id="ARBA00022606"/>
    </source>
</evidence>
<dbReference type="EMBL" id="KY445519">
    <property type="protein sequence ID" value="AQN78454.1"/>
    <property type="molecule type" value="mRNA"/>
</dbReference>
<evidence type="ECO:0000256" key="2">
    <source>
        <dbReference type="ARBA" id="ARBA00022475"/>
    </source>
</evidence>
<proteinExistence type="evidence at transcript level"/>
<organism evidence="11">
    <name type="scientific">Meteorus pulchricornis</name>
    <dbReference type="NCBI Taxonomy" id="51522"/>
    <lineage>
        <taxon>Eukaryota</taxon>
        <taxon>Metazoa</taxon>
        <taxon>Ecdysozoa</taxon>
        <taxon>Arthropoda</taxon>
        <taxon>Hexapoda</taxon>
        <taxon>Insecta</taxon>
        <taxon>Pterygota</taxon>
        <taxon>Neoptera</taxon>
        <taxon>Endopterygota</taxon>
        <taxon>Hymenoptera</taxon>
        <taxon>Apocrita</taxon>
        <taxon>Ichneumonoidea</taxon>
        <taxon>Braconidae</taxon>
        <taxon>Meteorinae</taxon>
        <taxon>Meteorus</taxon>
    </lineage>
</organism>
<sequence length="383" mass="44376">MAILTESFLLLSCCGLWRPVTWSTWKSKLYNLYAVFVFILHNGFVLAEITDVLFFDNSVDERIDIIVSLTSMFAVSVKMIGLHATRDSIIEICEKFENEWRKNDIEEILIQKTYDHNFRLYFLAYTAMLEVTVSGNTLGRLCADSPPFTLPFKIFLPYDYSTPGIFRLTVLIEFIAVLIATNIEAAFDTLFRGIMVQICVRIKMLKRRFQVAITTLEKKRREEPFNREEYKAMEEKFLINWIESHNSILSLSDYIESVFSKVIFVQYYLSSFVVCTTVYILSQMPFGGEFLGIGIYLIAMTVEIFMICFSANQVTLEFADLCVAMYNTNWFVLSISAKRYIVIMMARTLRPIVFTSGHLVTLSMDSFKSLMKVTYSIYNVLKK</sequence>
<evidence type="ECO:0000313" key="11">
    <source>
        <dbReference type="EMBL" id="AQN78454.1"/>
    </source>
</evidence>
<feature type="transmembrane region" description="Helical" evidence="10">
    <location>
        <begin position="32"/>
        <end position="54"/>
    </location>
</feature>
<feature type="transmembrane region" description="Helical" evidence="10">
    <location>
        <begin position="262"/>
        <end position="281"/>
    </location>
</feature>
<evidence type="ECO:0000256" key="5">
    <source>
        <dbReference type="ARBA" id="ARBA00022725"/>
    </source>
</evidence>
<keyword evidence="7 10" id="KW-0472">Membrane</keyword>
<name>A0A1S5VFN5_9HYME</name>
<dbReference type="PANTHER" id="PTHR21137">
    <property type="entry name" value="ODORANT RECEPTOR"/>
    <property type="match status" value="1"/>
</dbReference>
<keyword evidence="9 10" id="KW-0807">Transducer</keyword>
<accession>A0A1S5VFN5</accession>
<dbReference type="GO" id="GO:0004984">
    <property type="term" value="F:olfactory receptor activity"/>
    <property type="evidence" value="ECO:0007669"/>
    <property type="project" value="InterPro"/>
</dbReference>
<dbReference type="GO" id="GO:0005886">
    <property type="term" value="C:plasma membrane"/>
    <property type="evidence" value="ECO:0007669"/>
    <property type="project" value="UniProtKB-SubCell"/>
</dbReference>
<comment type="similarity">
    <text evidence="10">Belongs to the insect chemoreceptor superfamily. Heteromeric odorant receptor channel (TC 1.A.69) family.</text>
</comment>
<dbReference type="AlphaFoldDB" id="A0A1S5VFN5"/>
<feature type="transmembrane region" description="Helical" evidence="10">
    <location>
        <begin position="66"/>
        <end position="84"/>
    </location>
</feature>
<evidence type="ECO:0000256" key="4">
    <source>
        <dbReference type="ARBA" id="ARBA00022692"/>
    </source>
</evidence>
<keyword evidence="5 10" id="KW-0552">Olfaction</keyword>
<dbReference type="PANTHER" id="PTHR21137:SF35">
    <property type="entry name" value="ODORANT RECEPTOR 19A-RELATED"/>
    <property type="match status" value="1"/>
</dbReference>
<reference evidence="11" key="1">
    <citation type="journal article" date="2017" name="Comp. Biochem. Physiol. Part D Genomics Proteomics">
        <title>Candidate chemosensory genes identified in the endoparasitoid Meteorus pulchricornis (Hymenoptera: Braconidae) by antennal transcriptome analysis.</title>
        <authorList>
            <person name="Sheng S."/>
            <person name="Liao C.W."/>
            <person name="Zheng Y."/>
            <person name="Zhou Y."/>
            <person name="Xu Y."/>
            <person name="Song W.M."/>
            <person name="He P."/>
            <person name="Zhang J."/>
            <person name="Wu F.A."/>
        </authorList>
    </citation>
    <scope>NUCLEOTIDE SEQUENCE</scope>
    <source>
        <strain evidence="11">Zhenjiang</strain>
    </source>
</reference>
<evidence type="ECO:0000256" key="10">
    <source>
        <dbReference type="RuleBase" id="RU351113"/>
    </source>
</evidence>
<keyword evidence="8 10" id="KW-0675">Receptor</keyword>
<feature type="transmembrane region" description="Helical" evidence="10">
    <location>
        <begin position="293"/>
        <end position="312"/>
    </location>
</feature>
<dbReference type="GO" id="GO:0005549">
    <property type="term" value="F:odorant binding"/>
    <property type="evidence" value="ECO:0007669"/>
    <property type="project" value="InterPro"/>
</dbReference>
<evidence type="ECO:0000256" key="6">
    <source>
        <dbReference type="ARBA" id="ARBA00022989"/>
    </source>
</evidence>
<evidence type="ECO:0000256" key="8">
    <source>
        <dbReference type="ARBA" id="ARBA00023170"/>
    </source>
</evidence>
<dbReference type="GO" id="GO:0007165">
    <property type="term" value="P:signal transduction"/>
    <property type="evidence" value="ECO:0007669"/>
    <property type="project" value="UniProtKB-KW"/>
</dbReference>